<dbReference type="AlphaFoldDB" id="K6Y2H1"/>
<evidence type="ECO:0000313" key="4">
    <source>
        <dbReference type="Proteomes" id="UP000006327"/>
    </source>
</evidence>
<feature type="transmembrane region" description="Helical" evidence="1">
    <location>
        <begin position="55"/>
        <end position="77"/>
    </location>
</feature>
<feature type="transmembrane region" description="Helical" evidence="1">
    <location>
        <begin position="238"/>
        <end position="255"/>
    </location>
</feature>
<feature type="transmembrane region" description="Helical" evidence="1">
    <location>
        <begin position="207"/>
        <end position="226"/>
    </location>
</feature>
<proteinExistence type="predicted"/>
<feature type="domain" description="CAAX prenyl protease 2/Lysostaphin resistance protein A-like" evidence="2">
    <location>
        <begin position="123"/>
        <end position="219"/>
    </location>
</feature>
<keyword evidence="1" id="KW-0472">Membrane</keyword>
<feature type="transmembrane region" description="Helical" evidence="1">
    <location>
        <begin position="97"/>
        <end position="115"/>
    </location>
</feature>
<protein>
    <recommendedName>
        <fullName evidence="2">CAAX prenyl protease 2/Lysostaphin resistance protein A-like domain-containing protein</fullName>
    </recommendedName>
</protein>
<dbReference type="GO" id="GO:0080120">
    <property type="term" value="P:CAAX-box protein maturation"/>
    <property type="evidence" value="ECO:0007669"/>
    <property type="project" value="UniProtKB-ARBA"/>
</dbReference>
<keyword evidence="4" id="KW-1185">Reference proteome</keyword>
<name>K6Y2H1_9ALTE</name>
<dbReference type="PANTHER" id="PTHR36435">
    <property type="entry name" value="SLR1288 PROTEIN"/>
    <property type="match status" value="1"/>
</dbReference>
<feature type="transmembrane region" description="Helical" evidence="1">
    <location>
        <begin position="12"/>
        <end position="35"/>
    </location>
</feature>
<dbReference type="Pfam" id="PF02517">
    <property type="entry name" value="Rce1-like"/>
    <property type="match status" value="1"/>
</dbReference>
<evidence type="ECO:0000256" key="1">
    <source>
        <dbReference type="SAM" id="Phobius"/>
    </source>
</evidence>
<evidence type="ECO:0000313" key="3">
    <source>
        <dbReference type="EMBL" id="GAC18151.1"/>
    </source>
</evidence>
<dbReference type="Proteomes" id="UP000006327">
    <property type="component" value="Unassembled WGS sequence"/>
</dbReference>
<feature type="transmembrane region" description="Helical" evidence="1">
    <location>
        <begin position="152"/>
        <end position="173"/>
    </location>
</feature>
<gene>
    <name evidence="3" type="ORF">GARC_1171</name>
</gene>
<comment type="caution">
    <text evidence="3">The sequence shown here is derived from an EMBL/GenBank/DDBJ whole genome shotgun (WGS) entry which is preliminary data.</text>
</comment>
<dbReference type="eggNOG" id="COG1266">
    <property type="taxonomic scope" value="Bacteria"/>
</dbReference>
<keyword evidence="1" id="KW-1133">Transmembrane helix</keyword>
<dbReference type="InterPro" id="IPR003675">
    <property type="entry name" value="Rce1/LyrA-like_dom"/>
</dbReference>
<sequence length="293" mass="33262">MLSVNFKFHIKQVYMNHIIKSLVLLTTFMFCHYLMREFWGDSWSDVLLRLDQQSYVLHTVAKYLFIYGPLILVATFLFKEHPWYDVLGLNVAGSQHYFLAAVACCIPMTLGYAFLSSELNLSLSAIITGSIYAGVFEEIIFRAALFGVLFHYCRWGFIPAALISSIIFGLGHIYQGHDVISAVMALSITAIAGTWFAWLYCECGYRIWFPMFMHIFMNAAYGIFGMSGGAAGDLEGNLFKATSIILSIVYVYMLVRKGKPRQVTFASLWHNNPKTNPNLEPTKQNTHLESNYV</sequence>
<dbReference type="EMBL" id="BAEO01000014">
    <property type="protein sequence ID" value="GAC18151.1"/>
    <property type="molecule type" value="Genomic_DNA"/>
</dbReference>
<keyword evidence="1" id="KW-0812">Transmembrane</keyword>
<dbReference type="InterPro" id="IPR052710">
    <property type="entry name" value="CAAX_protease"/>
</dbReference>
<dbReference type="STRING" id="493475.GARC_1171"/>
<reference evidence="3 4" key="1">
    <citation type="journal article" date="2017" name="Antonie Van Leeuwenhoek">
        <title>Rhizobium rhizosphaerae sp. nov., a novel species isolated from rice rhizosphere.</title>
        <authorList>
            <person name="Zhao J.J."/>
            <person name="Zhang J."/>
            <person name="Zhang R.J."/>
            <person name="Zhang C.W."/>
            <person name="Yin H.Q."/>
            <person name="Zhang X.X."/>
        </authorList>
    </citation>
    <scope>NUCLEOTIDE SEQUENCE [LARGE SCALE GENOMIC DNA]</scope>
    <source>
        <strain evidence="3 4">BSs20135</strain>
    </source>
</reference>
<accession>K6Y2H1</accession>
<feature type="transmembrane region" description="Helical" evidence="1">
    <location>
        <begin position="179"/>
        <end position="200"/>
    </location>
</feature>
<feature type="transmembrane region" description="Helical" evidence="1">
    <location>
        <begin position="121"/>
        <end position="140"/>
    </location>
</feature>
<dbReference type="PANTHER" id="PTHR36435:SF1">
    <property type="entry name" value="CAAX AMINO TERMINAL PROTEASE FAMILY PROTEIN"/>
    <property type="match status" value="1"/>
</dbReference>
<organism evidence="3 4">
    <name type="scientific">Paraglaciecola arctica BSs20135</name>
    <dbReference type="NCBI Taxonomy" id="493475"/>
    <lineage>
        <taxon>Bacteria</taxon>
        <taxon>Pseudomonadati</taxon>
        <taxon>Pseudomonadota</taxon>
        <taxon>Gammaproteobacteria</taxon>
        <taxon>Alteromonadales</taxon>
        <taxon>Alteromonadaceae</taxon>
        <taxon>Paraglaciecola</taxon>
    </lineage>
</organism>
<evidence type="ECO:0000259" key="2">
    <source>
        <dbReference type="Pfam" id="PF02517"/>
    </source>
</evidence>
<dbReference type="GO" id="GO:0004175">
    <property type="term" value="F:endopeptidase activity"/>
    <property type="evidence" value="ECO:0007669"/>
    <property type="project" value="UniProtKB-ARBA"/>
</dbReference>